<accession>A0A1Y5IN65</accession>
<name>A0A1Y5IN65_OSTTA</name>
<feature type="transmembrane region" description="Helical" evidence="10">
    <location>
        <begin position="199"/>
        <end position="220"/>
    </location>
</feature>
<dbReference type="GO" id="GO:0006814">
    <property type="term" value="P:sodium ion transport"/>
    <property type="evidence" value="ECO:0007669"/>
    <property type="project" value="UniProtKB-KW"/>
</dbReference>
<gene>
    <name evidence="13" type="ORF">BE221DRAFT_66680</name>
</gene>
<protein>
    <submittedName>
        <fullName evidence="13">Sodium/calcium exchanger protein</fullName>
    </submittedName>
</protein>
<feature type="transmembrane region" description="Helical" evidence="10">
    <location>
        <begin position="373"/>
        <end position="391"/>
    </location>
</feature>
<dbReference type="AlphaFoldDB" id="A0A1Y5IN65"/>
<evidence type="ECO:0000256" key="3">
    <source>
        <dbReference type="ARBA" id="ARBA00022692"/>
    </source>
</evidence>
<feature type="transmembrane region" description="Helical" evidence="10">
    <location>
        <begin position="128"/>
        <end position="149"/>
    </location>
</feature>
<dbReference type="GO" id="GO:0016020">
    <property type="term" value="C:membrane"/>
    <property type="evidence" value="ECO:0007669"/>
    <property type="project" value="UniProtKB-SubCell"/>
</dbReference>
<dbReference type="InterPro" id="IPR051359">
    <property type="entry name" value="CaCA_antiporter"/>
</dbReference>
<dbReference type="InterPro" id="IPR044880">
    <property type="entry name" value="NCX_ion-bd_dom_sf"/>
</dbReference>
<feature type="signal peptide" evidence="11">
    <location>
        <begin position="1"/>
        <end position="27"/>
    </location>
</feature>
<comment type="subcellular location">
    <subcellularLocation>
        <location evidence="1">Membrane</location>
        <topology evidence="1">Multi-pass membrane protein</topology>
    </subcellularLocation>
</comment>
<feature type="transmembrane region" description="Helical" evidence="10">
    <location>
        <begin position="161"/>
        <end position="187"/>
    </location>
</feature>
<feature type="transmembrane region" description="Helical" evidence="10">
    <location>
        <begin position="566"/>
        <end position="584"/>
    </location>
</feature>
<evidence type="ECO:0000256" key="5">
    <source>
        <dbReference type="ARBA" id="ARBA00023053"/>
    </source>
</evidence>
<sequence>MRARVAIARVALALTLVFALCSSSASAQDEPHEPSVDPRAYESCSPREAPALERCAYVRENPLCARDVSFLPYLEWHYCALRGDAFASGMGATILTLGLFAALATTAERFFVPALKNVSRALRLSDDIAGATLLSFGNGAPDIFAQIAALSHRDAAESLALAVGAVTGAGTFIASFVFPCVIVIGVSRNGGEKLALNRWAFARDVGFYFVAAALACGFFLDGSVEAVEAASLFGLYLAYLFALLAKRRVRRVWNRVRSFFNDDSDSDSLEWSDDEDEMHEPMLEEVGQNRDDEAEEEREDVERADGERDEPESGDDHGTASTSYTDEARRPVVREIMNNLSHAFKKLKIPLITILRLTMPELGRSERLALREVIALPIVAPLFMLVATGILPGSMSLDAVCYGIAVSIFCSFILAHAWPHIDGMRSIRAVLTTLAFFQSVLWMNTVASEVVSLLSAIGKVSGVSEALLGATVLAWGNSVGDFVSNTVVAYEGNPNMAIAACFAGPLMNLLVGTSFGLLLHISQYGPVTGYVMPNELVLLCGGLLFALGYALIIIPLVHRWRIGKTAAYGMIAFYVLFSIIYALTSTHKIFAQPWIGPPQ</sequence>
<feature type="transmembrane region" description="Helical" evidence="10">
    <location>
        <begin position="397"/>
        <end position="417"/>
    </location>
</feature>
<keyword evidence="3 10" id="KW-0812">Transmembrane</keyword>
<evidence type="ECO:0000259" key="12">
    <source>
        <dbReference type="Pfam" id="PF01699"/>
    </source>
</evidence>
<keyword evidence="6 10" id="KW-0472">Membrane</keyword>
<evidence type="ECO:0000256" key="1">
    <source>
        <dbReference type="ARBA" id="ARBA00004141"/>
    </source>
</evidence>
<evidence type="ECO:0000256" key="10">
    <source>
        <dbReference type="SAM" id="Phobius"/>
    </source>
</evidence>
<dbReference type="Proteomes" id="UP000195557">
    <property type="component" value="Unassembled WGS sequence"/>
</dbReference>
<dbReference type="eggNOG" id="KOG2399">
    <property type="taxonomic scope" value="Eukaryota"/>
</dbReference>
<keyword evidence="5" id="KW-0915">Sodium</keyword>
<feature type="domain" description="Sodium/calcium exchanger membrane region" evidence="12">
    <location>
        <begin position="433"/>
        <end position="580"/>
    </location>
</feature>
<dbReference type="Gene3D" id="1.20.1420.30">
    <property type="entry name" value="NCX, central ion-binding region"/>
    <property type="match status" value="2"/>
</dbReference>
<keyword evidence="7" id="KW-0739">Sodium transport</keyword>
<feature type="region of interest" description="Disordered" evidence="9">
    <location>
        <begin position="284"/>
        <end position="325"/>
    </location>
</feature>
<comment type="similarity">
    <text evidence="8">Belongs to the Ca(2+):cation antiporter (CaCA) (TC 2.A.19) family. Cation/calcium exchanger (CCX) subfamily.</text>
</comment>
<keyword evidence="4 10" id="KW-1133">Transmembrane helix</keyword>
<feature type="chain" id="PRO_5012712140" evidence="11">
    <location>
        <begin position="28"/>
        <end position="599"/>
    </location>
</feature>
<evidence type="ECO:0000256" key="9">
    <source>
        <dbReference type="SAM" id="MobiDB-lite"/>
    </source>
</evidence>
<feature type="transmembrane region" description="Helical" evidence="10">
    <location>
        <begin position="497"/>
        <end position="521"/>
    </location>
</feature>
<dbReference type="PANTHER" id="PTHR12266:SF0">
    <property type="entry name" value="MITOCHONDRIAL SODIUM_CALCIUM EXCHANGER PROTEIN"/>
    <property type="match status" value="1"/>
</dbReference>
<keyword evidence="2" id="KW-0813">Transport</keyword>
<dbReference type="EMBL" id="KZ155771">
    <property type="protein sequence ID" value="OUS49614.1"/>
    <property type="molecule type" value="Genomic_DNA"/>
</dbReference>
<evidence type="ECO:0000256" key="11">
    <source>
        <dbReference type="SAM" id="SignalP"/>
    </source>
</evidence>
<dbReference type="Pfam" id="PF01699">
    <property type="entry name" value="Na_Ca_ex"/>
    <property type="match status" value="2"/>
</dbReference>
<reference evidence="13" key="1">
    <citation type="submission" date="2017-04" db="EMBL/GenBank/DDBJ databases">
        <title>Population genomics of picophytoplankton unveils novel chromosome hypervariability.</title>
        <authorList>
            <consortium name="DOE Joint Genome Institute"/>
            <person name="Blanc-Mathieu R."/>
            <person name="Krasovec M."/>
            <person name="Hebrard M."/>
            <person name="Yau S."/>
            <person name="Desgranges E."/>
            <person name="Martin J."/>
            <person name="Schackwitz W."/>
            <person name="Kuo A."/>
            <person name="Salin G."/>
            <person name="Donnadieu C."/>
            <person name="Desdevises Y."/>
            <person name="Sanchez-Ferandin S."/>
            <person name="Moreau H."/>
            <person name="Rivals E."/>
            <person name="Grigoriev I.V."/>
            <person name="Grimsley N."/>
            <person name="Eyre-Walker A."/>
            <person name="Piganeau G."/>
        </authorList>
    </citation>
    <scope>NUCLEOTIDE SEQUENCE [LARGE SCALE GENOMIC DNA]</scope>
    <source>
        <strain evidence="13">RCC 1115</strain>
    </source>
</reference>
<feature type="transmembrane region" description="Helical" evidence="10">
    <location>
        <begin position="85"/>
        <end position="107"/>
    </location>
</feature>
<evidence type="ECO:0000256" key="2">
    <source>
        <dbReference type="ARBA" id="ARBA00022448"/>
    </source>
</evidence>
<dbReference type="GO" id="GO:0008324">
    <property type="term" value="F:monoatomic cation transmembrane transporter activity"/>
    <property type="evidence" value="ECO:0007669"/>
    <property type="project" value="TreeGrafter"/>
</dbReference>
<evidence type="ECO:0000256" key="6">
    <source>
        <dbReference type="ARBA" id="ARBA00023136"/>
    </source>
</evidence>
<feature type="transmembrane region" description="Helical" evidence="10">
    <location>
        <begin position="536"/>
        <end position="554"/>
    </location>
</feature>
<proteinExistence type="inferred from homology"/>
<organism evidence="13">
    <name type="scientific">Ostreococcus tauri</name>
    <name type="common">Marine green alga</name>
    <dbReference type="NCBI Taxonomy" id="70448"/>
    <lineage>
        <taxon>Eukaryota</taxon>
        <taxon>Viridiplantae</taxon>
        <taxon>Chlorophyta</taxon>
        <taxon>Mamiellophyceae</taxon>
        <taxon>Mamiellales</taxon>
        <taxon>Bathycoccaceae</taxon>
        <taxon>Ostreococcus</taxon>
    </lineage>
</organism>
<evidence type="ECO:0000256" key="8">
    <source>
        <dbReference type="ARBA" id="ARBA00038187"/>
    </source>
</evidence>
<evidence type="ECO:0000256" key="4">
    <source>
        <dbReference type="ARBA" id="ARBA00022989"/>
    </source>
</evidence>
<feature type="domain" description="Sodium/calcium exchanger membrane region" evidence="12">
    <location>
        <begin position="94"/>
        <end position="243"/>
    </location>
</feature>
<keyword evidence="11" id="KW-0732">Signal</keyword>
<dbReference type="PANTHER" id="PTHR12266">
    <property type="entry name" value="NA+/CA2+ K+ INDEPENDENT EXCHANGER"/>
    <property type="match status" value="1"/>
</dbReference>
<dbReference type="InterPro" id="IPR004837">
    <property type="entry name" value="NaCa_Exmemb"/>
</dbReference>
<feature type="transmembrane region" description="Helical" evidence="10">
    <location>
        <begin position="226"/>
        <end position="245"/>
    </location>
</feature>
<evidence type="ECO:0000256" key="7">
    <source>
        <dbReference type="ARBA" id="ARBA00023201"/>
    </source>
</evidence>
<keyword evidence="7" id="KW-0406">Ion transport</keyword>
<evidence type="ECO:0000313" key="13">
    <source>
        <dbReference type="EMBL" id="OUS49614.1"/>
    </source>
</evidence>